<feature type="domain" description="Transcriptional regulator SgrR N-terminal HTH" evidence="1">
    <location>
        <begin position="13"/>
        <end position="100"/>
    </location>
</feature>
<keyword evidence="3" id="KW-1185">Reference proteome</keyword>
<protein>
    <submittedName>
        <fullName evidence="2">SgrR family transcriptional regulator</fullName>
    </submittedName>
</protein>
<dbReference type="InterPro" id="IPR036390">
    <property type="entry name" value="WH_DNA-bd_sf"/>
</dbReference>
<dbReference type="Pfam" id="PF12793">
    <property type="entry name" value="SgrR_N"/>
    <property type="match status" value="1"/>
</dbReference>
<dbReference type="RefSeq" id="WP_259436162.1">
    <property type="nucleotide sequence ID" value="NZ_CP103866.1"/>
</dbReference>
<dbReference type="Proteomes" id="UP001058650">
    <property type="component" value="Chromosome"/>
</dbReference>
<dbReference type="EMBL" id="CP103866">
    <property type="protein sequence ID" value="UWE03928.1"/>
    <property type="molecule type" value="Genomic_DNA"/>
</dbReference>
<reference evidence="2" key="1">
    <citation type="submission" date="2022-08" db="EMBL/GenBank/DDBJ databases">
        <title>The complete genome sequence of the thermophilic bacterium Laceyella sacchari FBKL4.010 reveals the basis for tetramethylpyrazine biosynthesis in Moutai-flavor Daqu.</title>
        <authorList>
            <person name="Li D."/>
            <person name="Huang W."/>
            <person name="Wang C."/>
            <person name="Qiu S."/>
        </authorList>
    </citation>
    <scope>NUCLEOTIDE SEQUENCE</scope>
    <source>
        <strain evidence="2">FBKL4.014</strain>
    </source>
</reference>
<organism evidence="2 3">
    <name type="scientific">Laceyella sacchari</name>
    <name type="common">Thermoactinomyces thalpophilus</name>
    <dbReference type="NCBI Taxonomy" id="37482"/>
    <lineage>
        <taxon>Bacteria</taxon>
        <taxon>Bacillati</taxon>
        <taxon>Bacillota</taxon>
        <taxon>Bacilli</taxon>
        <taxon>Bacillales</taxon>
        <taxon>Thermoactinomycetaceae</taxon>
        <taxon>Laceyella</taxon>
    </lineage>
</organism>
<accession>A0ABY5U2Q9</accession>
<proteinExistence type="predicted"/>
<sequence length="164" mass="18980">MKTAEHYLELRYRLRNVANHCSIYVSLDELASILYCSTRNVKRILSNMQEDGLIYWKPGGGRGHRSKLLFRCSLEEALTTHIDALLHRGAFKEAIRWLKREGIPARVRERCYREVLAALSFPRIHVREIEGLNRTWPSGIVPAMVSTNTGRWLFVDGQDGDNRK</sequence>
<dbReference type="InterPro" id="IPR025370">
    <property type="entry name" value="SgrR_HTH_N"/>
</dbReference>
<gene>
    <name evidence="2" type="ORF">NYR52_01740</name>
</gene>
<evidence type="ECO:0000313" key="2">
    <source>
        <dbReference type="EMBL" id="UWE03928.1"/>
    </source>
</evidence>
<name>A0ABY5U2Q9_LACSH</name>
<dbReference type="SUPFAM" id="SSF46785">
    <property type="entry name" value="Winged helix' DNA-binding domain"/>
    <property type="match status" value="1"/>
</dbReference>
<evidence type="ECO:0000313" key="3">
    <source>
        <dbReference type="Proteomes" id="UP001058650"/>
    </source>
</evidence>
<evidence type="ECO:0000259" key="1">
    <source>
        <dbReference type="Pfam" id="PF12793"/>
    </source>
</evidence>